<dbReference type="Gene3D" id="3.30.40.10">
    <property type="entry name" value="Zinc/RING finger domain, C3HC4 (zinc finger)"/>
    <property type="match status" value="1"/>
</dbReference>
<dbReference type="InterPro" id="IPR001841">
    <property type="entry name" value="Znf_RING"/>
</dbReference>
<feature type="repeat" description="NHL" evidence="8">
    <location>
        <begin position="754"/>
        <end position="799"/>
    </location>
</feature>
<dbReference type="SMART" id="SM00502">
    <property type="entry name" value="BBC"/>
    <property type="match status" value="1"/>
</dbReference>
<dbReference type="SUPFAM" id="SSF101898">
    <property type="entry name" value="NHL repeat"/>
    <property type="match status" value="1"/>
</dbReference>
<dbReference type="InterPro" id="IPR000315">
    <property type="entry name" value="Znf_B-box"/>
</dbReference>
<dbReference type="GO" id="GO:0003730">
    <property type="term" value="F:mRNA 3'-UTR binding"/>
    <property type="evidence" value="ECO:0007669"/>
    <property type="project" value="TreeGrafter"/>
</dbReference>
<keyword evidence="2" id="KW-0479">Metal-binding</keyword>
<dbReference type="SUPFAM" id="SSF57845">
    <property type="entry name" value="B-box zinc-binding domain"/>
    <property type="match status" value="1"/>
</dbReference>
<feature type="domain" description="B box-type" evidence="10">
    <location>
        <begin position="334"/>
        <end position="374"/>
    </location>
</feature>
<dbReference type="PANTHER" id="PTHR24104">
    <property type="entry name" value="E3 UBIQUITIN-PROTEIN LIGASE NHLRC1-RELATED"/>
    <property type="match status" value="1"/>
</dbReference>
<accession>A0A914M379</accession>
<dbReference type="PANTHER" id="PTHR24104:SF41">
    <property type="entry name" value="BRAIN TUMOR PROTEIN"/>
    <property type="match status" value="1"/>
</dbReference>
<keyword evidence="1" id="KW-0597">Phosphoprotein</keyword>
<evidence type="ECO:0000256" key="3">
    <source>
        <dbReference type="ARBA" id="ARBA00022737"/>
    </source>
</evidence>
<evidence type="ECO:0000313" key="12">
    <source>
        <dbReference type="WBParaSite" id="Minc3s01229g21898"/>
    </source>
</evidence>
<dbReference type="CDD" id="cd19756">
    <property type="entry name" value="Bbox2"/>
    <property type="match status" value="1"/>
</dbReference>
<name>A0A914M379_MELIC</name>
<evidence type="ECO:0000256" key="2">
    <source>
        <dbReference type="ARBA" id="ARBA00022723"/>
    </source>
</evidence>
<dbReference type="InterPro" id="IPR017907">
    <property type="entry name" value="Znf_RING_CS"/>
</dbReference>
<keyword evidence="3" id="KW-0677">Repeat</keyword>
<organism evidence="11 12">
    <name type="scientific">Meloidogyne incognita</name>
    <name type="common">Southern root-knot nematode worm</name>
    <name type="synonym">Oxyuris incognita</name>
    <dbReference type="NCBI Taxonomy" id="6306"/>
    <lineage>
        <taxon>Eukaryota</taxon>
        <taxon>Metazoa</taxon>
        <taxon>Ecdysozoa</taxon>
        <taxon>Nematoda</taxon>
        <taxon>Chromadorea</taxon>
        <taxon>Rhabditida</taxon>
        <taxon>Tylenchina</taxon>
        <taxon>Tylenchomorpha</taxon>
        <taxon>Tylenchoidea</taxon>
        <taxon>Meloidogynidae</taxon>
        <taxon>Meloidogyninae</taxon>
        <taxon>Meloidogyne</taxon>
        <taxon>Meloidogyne incognita group</taxon>
    </lineage>
</organism>
<dbReference type="Pfam" id="PF13445">
    <property type="entry name" value="zf-RING_UBOX"/>
    <property type="match status" value="1"/>
</dbReference>
<dbReference type="Pfam" id="PF01436">
    <property type="entry name" value="NHL"/>
    <property type="match status" value="3"/>
</dbReference>
<evidence type="ECO:0000256" key="5">
    <source>
        <dbReference type="ARBA" id="ARBA00022786"/>
    </source>
</evidence>
<sequence length="982" mass="108101">MLWNFEEITDSGENSLGTSSSVETDPLSSMLASIVRQSPVGGIEIRGGGGGHIRGLDFDIAAVDRSLIPHPNDQHQLMEHQHNFLTGNPASMVQREITDSGENSLGTSSSVETDPLSSMLASIVRQSPVGGIEIRGGGGGHIRGLDFDIAAVDRSLIPHPNDQHLMEHQHNFLTGNPASMVQRMVKCSLCQMLYKEPKVLACFHSFCKNCLERQIKIKETSTTTPNNKPQSIICQICCQETQLNPQLGIEGLLSDYGLENAVQSLGTSPYSEQSEDLGFGSLKSNNGWPALEVFEGSHPPNDILLPSFDSGGGGGDSPQQQQLTKLNKNGRIGGNVCMCLEHRQQPLILFCQFCQQAICRECIQEHQGCEVEKIDNVADKQIGLMERLLNEARIKQNGLNELFQLINQDQNNLNTSFQHAKQTIDDTFSFLVQTVHEAQKGLYTELEGIYGYKQLQLKMLEKEMEKVTKSMSQTIEFTQRLLKYSSPTEVIVFKPLLDSRLQGFLSFNADANQLLRSETCEIRLGVPDLQQAKQAIITPFNQLRAGGAWINQQNQNLINSPPLNRYQSPRGFSDGFGNPSISLGGTGTPTGQHHRGSIQIRNNGGGGHCFDSSDLFGTPTGNRGGGGGILATSAPTGTNGFGGQHDNKWLPNDILALSQDLNDLSVFGVDGGGNLNSLQKGGGDMDLSVPILYPPRSQIKRQKMTYNCKFGEFGVMEGQFTEPSGVAVNAQLDIIVADTNNHRIQVFDREGRFKFQFGECGKRDGQLLYPNRVSVNCVTGDFVVTERSPTHQIQIYNQYGQFIRKFGAQILQHPRGVCVDSKGRIVVVECKVMRVLIFDMFGNILHKFSCSRYLEFPNGVCTTEKEEILISDNRAHSIKVFNYEGQFVRQIGGEGITNYPIGVGINSKGEIVVADNHNNFNLTIFSQDGTLIGACESKVKHAQCYDVALLEDSVVLARHYLKNVDHQKGSNPHPLSWPSPTR</sequence>
<feature type="repeat" description="NHL" evidence="8">
    <location>
        <begin position="708"/>
        <end position="750"/>
    </location>
</feature>
<evidence type="ECO:0000256" key="7">
    <source>
        <dbReference type="PROSITE-ProRule" id="PRU00024"/>
    </source>
</evidence>
<dbReference type="FunFam" id="2.120.10.30:FF:000107">
    <property type="entry name" value="Uncharacterized protein"/>
    <property type="match status" value="1"/>
</dbReference>
<feature type="repeat" description="NHL" evidence="8">
    <location>
        <begin position="885"/>
        <end position="928"/>
    </location>
</feature>
<evidence type="ECO:0000313" key="11">
    <source>
        <dbReference type="Proteomes" id="UP000887563"/>
    </source>
</evidence>
<evidence type="ECO:0000256" key="8">
    <source>
        <dbReference type="PROSITE-ProRule" id="PRU00504"/>
    </source>
</evidence>
<keyword evidence="4 7" id="KW-0863">Zinc-finger</keyword>
<dbReference type="InterPro" id="IPR013083">
    <property type="entry name" value="Znf_RING/FYVE/PHD"/>
</dbReference>
<evidence type="ECO:0000256" key="6">
    <source>
        <dbReference type="ARBA" id="ARBA00022833"/>
    </source>
</evidence>
<dbReference type="WBParaSite" id="Minc3s01229g21898">
    <property type="protein sequence ID" value="Minc3s01229g21898"/>
    <property type="gene ID" value="Minc3s01229g21898"/>
</dbReference>
<dbReference type="AlphaFoldDB" id="A0A914M379"/>
<dbReference type="PROSITE" id="PS50119">
    <property type="entry name" value="ZF_BBOX"/>
    <property type="match status" value="1"/>
</dbReference>
<dbReference type="InterPro" id="IPR027370">
    <property type="entry name" value="Znf-RING_euk"/>
</dbReference>
<dbReference type="InterPro" id="IPR050952">
    <property type="entry name" value="TRIM-NHL_E3_ligases"/>
</dbReference>
<reference evidence="12" key="1">
    <citation type="submission" date="2022-11" db="UniProtKB">
        <authorList>
            <consortium name="WormBaseParasite"/>
        </authorList>
    </citation>
    <scope>IDENTIFICATION</scope>
</reference>
<proteinExistence type="predicted"/>
<dbReference type="PROSITE" id="PS50089">
    <property type="entry name" value="ZF_RING_2"/>
    <property type="match status" value="1"/>
</dbReference>
<evidence type="ECO:0000259" key="9">
    <source>
        <dbReference type="PROSITE" id="PS50089"/>
    </source>
</evidence>
<evidence type="ECO:0000259" key="10">
    <source>
        <dbReference type="PROSITE" id="PS50119"/>
    </source>
</evidence>
<keyword evidence="5" id="KW-0833">Ubl conjugation pathway</keyword>
<feature type="repeat" description="NHL" evidence="8">
    <location>
        <begin position="842"/>
        <end position="884"/>
    </location>
</feature>
<dbReference type="Proteomes" id="UP000887563">
    <property type="component" value="Unplaced"/>
</dbReference>
<dbReference type="InterPro" id="IPR003649">
    <property type="entry name" value="Bbox_C"/>
</dbReference>
<dbReference type="PROSITE" id="PS51125">
    <property type="entry name" value="NHL"/>
    <property type="match status" value="5"/>
</dbReference>
<evidence type="ECO:0000256" key="1">
    <source>
        <dbReference type="ARBA" id="ARBA00022553"/>
    </source>
</evidence>
<dbReference type="InterPro" id="IPR011042">
    <property type="entry name" value="6-blade_b-propeller_TolB-like"/>
</dbReference>
<feature type="domain" description="RING-type" evidence="9">
    <location>
        <begin position="187"/>
        <end position="237"/>
    </location>
</feature>
<dbReference type="InterPro" id="IPR001258">
    <property type="entry name" value="NHL_repeat"/>
</dbReference>
<dbReference type="Gene3D" id="2.120.10.30">
    <property type="entry name" value="TolB, C-terminal domain"/>
    <property type="match status" value="1"/>
</dbReference>
<dbReference type="SUPFAM" id="SSF57850">
    <property type="entry name" value="RING/U-box"/>
    <property type="match status" value="1"/>
</dbReference>
<evidence type="ECO:0000256" key="4">
    <source>
        <dbReference type="ARBA" id="ARBA00022771"/>
    </source>
</evidence>
<dbReference type="SMART" id="SM00184">
    <property type="entry name" value="RING"/>
    <property type="match status" value="1"/>
</dbReference>
<feature type="repeat" description="NHL" evidence="8">
    <location>
        <begin position="800"/>
        <end position="841"/>
    </location>
</feature>
<dbReference type="CDD" id="cd20482">
    <property type="entry name" value="CC_brat-like"/>
    <property type="match status" value="1"/>
</dbReference>
<keyword evidence="11" id="KW-1185">Reference proteome</keyword>
<dbReference type="PROSITE" id="PS00518">
    <property type="entry name" value="ZF_RING_1"/>
    <property type="match status" value="1"/>
</dbReference>
<dbReference type="CDD" id="cd14959">
    <property type="entry name" value="NHL_brat_like"/>
    <property type="match status" value="1"/>
</dbReference>
<dbReference type="Gene3D" id="3.30.160.60">
    <property type="entry name" value="Classic Zinc Finger"/>
    <property type="match status" value="1"/>
</dbReference>
<keyword evidence="6" id="KW-0862">Zinc</keyword>
<dbReference type="GO" id="GO:0008270">
    <property type="term" value="F:zinc ion binding"/>
    <property type="evidence" value="ECO:0007669"/>
    <property type="project" value="UniProtKB-KW"/>
</dbReference>
<protein>
    <submittedName>
        <fullName evidence="12">RING-type E3 ubiquitin transferase</fullName>
    </submittedName>
</protein>